<organism evidence="29 30">
    <name type="scientific">Ceratopteris richardii</name>
    <name type="common">Triangle waterfern</name>
    <dbReference type="NCBI Taxonomy" id="49495"/>
    <lineage>
        <taxon>Eukaryota</taxon>
        <taxon>Viridiplantae</taxon>
        <taxon>Streptophyta</taxon>
        <taxon>Embryophyta</taxon>
        <taxon>Tracheophyta</taxon>
        <taxon>Polypodiopsida</taxon>
        <taxon>Polypodiidae</taxon>
        <taxon>Polypodiales</taxon>
        <taxon>Pteridineae</taxon>
        <taxon>Pteridaceae</taxon>
        <taxon>Parkerioideae</taxon>
        <taxon>Ceratopteris</taxon>
    </lineage>
</organism>
<dbReference type="OrthoDB" id="10261556at2759"/>
<evidence type="ECO:0000259" key="27">
    <source>
        <dbReference type="PROSITE" id="PS51192"/>
    </source>
</evidence>
<feature type="region of interest" description="Disordered" evidence="24">
    <location>
        <begin position="83"/>
        <end position="114"/>
    </location>
</feature>
<dbReference type="Gene3D" id="1.10.720.30">
    <property type="entry name" value="SAP domain"/>
    <property type="match status" value="1"/>
</dbReference>
<comment type="subcellular location">
    <subcellularLocation>
        <location evidence="3">Cytoplasm</location>
    </subcellularLocation>
    <subcellularLocation>
        <location evidence="2">Nucleus</location>
    </subcellularLocation>
</comment>
<evidence type="ECO:0000256" key="17">
    <source>
        <dbReference type="ARBA" id="ARBA00034617"/>
    </source>
</evidence>
<dbReference type="SMART" id="SM00487">
    <property type="entry name" value="DEXDc"/>
    <property type="match status" value="1"/>
</dbReference>
<keyword evidence="12" id="KW-0862">Zinc</keyword>
<evidence type="ECO:0000313" key="29">
    <source>
        <dbReference type="EMBL" id="KAH7285819.1"/>
    </source>
</evidence>
<reference evidence="29" key="1">
    <citation type="submission" date="2021-08" db="EMBL/GenBank/DDBJ databases">
        <title>WGS assembly of Ceratopteris richardii.</title>
        <authorList>
            <person name="Marchant D.B."/>
            <person name="Chen G."/>
            <person name="Jenkins J."/>
            <person name="Shu S."/>
            <person name="Leebens-Mack J."/>
            <person name="Grimwood J."/>
            <person name="Schmutz J."/>
            <person name="Soltis P."/>
            <person name="Soltis D."/>
            <person name="Chen Z.-H."/>
        </authorList>
    </citation>
    <scope>NUCLEOTIDE SEQUENCE</scope>
    <source>
        <strain evidence="29">Whitten #5841</strain>
        <tissue evidence="29">Leaf</tissue>
    </source>
</reference>
<keyword evidence="16" id="KW-0539">Nucleus</keyword>
<keyword evidence="15" id="KW-0413">Isomerase</keyword>
<evidence type="ECO:0000256" key="1">
    <source>
        <dbReference type="ARBA" id="ARBA00001947"/>
    </source>
</evidence>
<dbReference type="NCBIfam" id="TIGR00614">
    <property type="entry name" value="recQ_fam"/>
    <property type="match status" value="1"/>
</dbReference>
<dbReference type="Pfam" id="PF11719">
    <property type="entry name" value="Drc1-Sld2"/>
    <property type="match status" value="1"/>
</dbReference>
<comment type="caution">
    <text evidence="29">The sequence shown here is derived from an EMBL/GenBank/DDBJ whole genome shotgun (WGS) entry which is preliminary data.</text>
</comment>
<dbReference type="AlphaFoldDB" id="A0A8T2QPA7"/>
<evidence type="ECO:0000256" key="10">
    <source>
        <dbReference type="ARBA" id="ARBA00022801"/>
    </source>
</evidence>
<evidence type="ECO:0000256" key="21">
    <source>
        <dbReference type="ARBA" id="ARBA00076756"/>
    </source>
</evidence>
<dbReference type="Gene3D" id="1.10.10.1460">
    <property type="match status" value="1"/>
</dbReference>
<dbReference type="PANTHER" id="PTHR13710:SF108">
    <property type="entry name" value="ATP-DEPENDENT DNA HELICASE Q4"/>
    <property type="match status" value="1"/>
</dbReference>
<protein>
    <recommendedName>
        <fullName evidence="20">ATP-dependent DNA helicase Q4</fullName>
        <ecNumber evidence="18">5.6.2.4</ecNumber>
    </recommendedName>
    <alternativeName>
        <fullName evidence="21">DNA 3'-5' helicase RecQ4</fullName>
    </alternativeName>
    <alternativeName>
        <fullName evidence="22">DNA helicase, RecQ-like type 4</fullName>
    </alternativeName>
    <alternativeName>
        <fullName evidence="23">RecQ protein-like 4</fullName>
    </alternativeName>
</protein>
<dbReference type="Pfam" id="PF02037">
    <property type="entry name" value="SAP"/>
    <property type="match status" value="1"/>
</dbReference>
<evidence type="ECO:0000256" key="22">
    <source>
        <dbReference type="ARBA" id="ARBA00078242"/>
    </source>
</evidence>
<evidence type="ECO:0000256" key="2">
    <source>
        <dbReference type="ARBA" id="ARBA00004123"/>
    </source>
</evidence>
<evidence type="ECO:0000256" key="15">
    <source>
        <dbReference type="ARBA" id="ARBA00023235"/>
    </source>
</evidence>
<dbReference type="CDD" id="cd22289">
    <property type="entry name" value="RecQL4_SLD2_NTD"/>
    <property type="match status" value="1"/>
</dbReference>
<keyword evidence="5" id="KW-0963">Cytoplasm</keyword>
<evidence type="ECO:0000256" key="16">
    <source>
        <dbReference type="ARBA" id="ARBA00023242"/>
    </source>
</evidence>
<dbReference type="InterPro" id="IPR027417">
    <property type="entry name" value="P-loop_NTPase"/>
</dbReference>
<evidence type="ECO:0000256" key="23">
    <source>
        <dbReference type="ARBA" id="ARBA00084018"/>
    </source>
</evidence>
<evidence type="ECO:0000256" key="9">
    <source>
        <dbReference type="ARBA" id="ARBA00022741"/>
    </source>
</evidence>
<dbReference type="GO" id="GO:0016787">
    <property type="term" value="F:hydrolase activity"/>
    <property type="evidence" value="ECO:0007669"/>
    <property type="project" value="UniProtKB-KW"/>
</dbReference>
<dbReference type="SMART" id="SM00490">
    <property type="entry name" value="HELICc"/>
    <property type="match status" value="1"/>
</dbReference>
<dbReference type="CDD" id="cd18018">
    <property type="entry name" value="DEXHc_RecQ4-like"/>
    <property type="match status" value="1"/>
</dbReference>
<dbReference type="SUPFAM" id="SSF68906">
    <property type="entry name" value="SAP domain"/>
    <property type="match status" value="1"/>
</dbReference>
<evidence type="ECO:0000256" key="12">
    <source>
        <dbReference type="ARBA" id="ARBA00022833"/>
    </source>
</evidence>
<evidence type="ECO:0000256" key="4">
    <source>
        <dbReference type="ARBA" id="ARBA00005446"/>
    </source>
</evidence>
<dbReference type="InterPro" id="IPR003034">
    <property type="entry name" value="SAP_dom"/>
</dbReference>
<comment type="catalytic activity">
    <reaction evidence="17">
        <text>Couples ATP hydrolysis with the unwinding of duplex DNA by translocating in the 3'-5' direction.</text>
        <dbReference type="EC" id="5.6.2.4"/>
    </reaction>
</comment>
<dbReference type="InterPro" id="IPR004589">
    <property type="entry name" value="DNA_helicase_ATP-dep_RecQ"/>
</dbReference>
<dbReference type="Proteomes" id="UP000825935">
    <property type="component" value="Chromosome 33"/>
</dbReference>
<feature type="domain" description="Helicase ATP-binding" evidence="27">
    <location>
        <begin position="640"/>
        <end position="809"/>
    </location>
</feature>
<evidence type="ECO:0000259" key="25">
    <source>
        <dbReference type="PROSITE" id="PS50206"/>
    </source>
</evidence>
<dbReference type="OMA" id="VEFINWH"/>
<dbReference type="PROSITE" id="PS51192">
    <property type="entry name" value="HELICASE_ATP_BIND_1"/>
    <property type="match status" value="1"/>
</dbReference>
<evidence type="ECO:0000256" key="14">
    <source>
        <dbReference type="ARBA" id="ARBA00023125"/>
    </source>
</evidence>
<dbReference type="GO" id="GO:0043138">
    <property type="term" value="F:3'-5' DNA helicase activity"/>
    <property type="evidence" value="ECO:0007669"/>
    <property type="project" value="UniProtKB-EC"/>
</dbReference>
<dbReference type="GO" id="GO:0005737">
    <property type="term" value="C:cytoplasm"/>
    <property type="evidence" value="ECO:0007669"/>
    <property type="project" value="UniProtKB-SubCell"/>
</dbReference>
<keyword evidence="14" id="KW-0238">DNA-binding</keyword>
<keyword evidence="30" id="KW-1185">Reference proteome</keyword>
<keyword evidence="8" id="KW-0479">Metal-binding</keyword>
<dbReference type="EMBL" id="CM035438">
    <property type="protein sequence ID" value="KAH7285819.1"/>
    <property type="molecule type" value="Genomic_DNA"/>
</dbReference>
<dbReference type="SUPFAM" id="SSF52540">
    <property type="entry name" value="P-loop containing nucleoside triphosphate hydrolases"/>
    <property type="match status" value="1"/>
</dbReference>
<keyword evidence="6" id="KW-0150">Chloroplast</keyword>
<dbReference type="GO" id="GO:0046872">
    <property type="term" value="F:metal ion binding"/>
    <property type="evidence" value="ECO:0007669"/>
    <property type="project" value="UniProtKB-KW"/>
</dbReference>
<comment type="similarity">
    <text evidence="4">Belongs to the helicase family. RecQ subfamily.</text>
</comment>
<evidence type="ECO:0000256" key="5">
    <source>
        <dbReference type="ARBA" id="ARBA00022490"/>
    </source>
</evidence>
<keyword evidence="11" id="KW-0347">Helicase</keyword>
<dbReference type="InterPro" id="IPR036361">
    <property type="entry name" value="SAP_dom_sf"/>
</dbReference>
<evidence type="ECO:0000256" key="24">
    <source>
        <dbReference type="SAM" id="MobiDB-lite"/>
    </source>
</evidence>
<evidence type="ECO:0000256" key="20">
    <source>
        <dbReference type="ARBA" id="ARBA00074290"/>
    </source>
</evidence>
<dbReference type="GO" id="GO:0003677">
    <property type="term" value="F:DNA binding"/>
    <property type="evidence" value="ECO:0007669"/>
    <property type="project" value="UniProtKB-KW"/>
</dbReference>
<dbReference type="GO" id="GO:0005634">
    <property type="term" value="C:nucleus"/>
    <property type="evidence" value="ECO:0007669"/>
    <property type="project" value="UniProtKB-SubCell"/>
</dbReference>
<name>A0A8T2QPA7_CERRI</name>
<dbReference type="InterPro" id="IPR001650">
    <property type="entry name" value="Helicase_C-like"/>
</dbReference>
<evidence type="ECO:0000256" key="18">
    <source>
        <dbReference type="ARBA" id="ARBA00034808"/>
    </source>
</evidence>
<dbReference type="FunFam" id="1.10.10.1460:FF:000001">
    <property type="entry name" value="DNA replication regulator Sld2"/>
    <property type="match status" value="1"/>
</dbReference>
<proteinExistence type="inferred from homology"/>
<feature type="domain" description="Rhodanese" evidence="25">
    <location>
        <begin position="832"/>
        <end position="885"/>
    </location>
</feature>
<evidence type="ECO:0000256" key="13">
    <source>
        <dbReference type="ARBA" id="ARBA00022840"/>
    </source>
</evidence>
<evidence type="ECO:0000259" key="26">
    <source>
        <dbReference type="PROSITE" id="PS50800"/>
    </source>
</evidence>
<dbReference type="EC" id="5.6.2.4" evidence="18"/>
<dbReference type="Pfam" id="PF00271">
    <property type="entry name" value="Helicase_C"/>
    <property type="match status" value="1"/>
</dbReference>
<feature type="compositionally biased region" description="Low complexity" evidence="24">
    <location>
        <begin position="92"/>
        <end position="107"/>
    </location>
</feature>
<dbReference type="GO" id="GO:0005524">
    <property type="term" value="F:ATP binding"/>
    <property type="evidence" value="ECO:0007669"/>
    <property type="project" value="UniProtKB-KW"/>
</dbReference>
<dbReference type="GO" id="GO:0005694">
    <property type="term" value="C:chromosome"/>
    <property type="evidence" value="ECO:0007669"/>
    <property type="project" value="TreeGrafter"/>
</dbReference>
<dbReference type="FunFam" id="3.40.50.300:FF:000772">
    <property type="entry name" value="ATP-dependent DNA helicase Q4"/>
    <property type="match status" value="1"/>
</dbReference>
<evidence type="ECO:0000256" key="7">
    <source>
        <dbReference type="ARBA" id="ARBA00022553"/>
    </source>
</evidence>
<dbReference type="GO" id="GO:0009378">
    <property type="term" value="F:four-way junction helicase activity"/>
    <property type="evidence" value="ECO:0007669"/>
    <property type="project" value="TreeGrafter"/>
</dbReference>
<dbReference type="Pfam" id="PF00270">
    <property type="entry name" value="DEAD"/>
    <property type="match status" value="1"/>
</dbReference>
<keyword evidence="6" id="KW-0934">Plastid</keyword>
<dbReference type="PROSITE" id="PS51194">
    <property type="entry name" value="HELICASE_CTER"/>
    <property type="match status" value="1"/>
</dbReference>
<dbReference type="GO" id="GO:0006260">
    <property type="term" value="P:DNA replication"/>
    <property type="evidence" value="ECO:0007669"/>
    <property type="project" value="InterPro"/>
</dbReference>
<dbReference type="Gene3D" id="3.40.50.300">
    <property type="entry name" value="P-loop containing nucleotide triphosphate hydrolases"/>
    <property type="match status" value="2"/>
</dbReference>
<evidence type="ECO:0000256" key="3">
    <source>
        <dbReference type="ARBA" id="ARBA00004496"/>
    </source>
</evidence>
<evidence type="ECO:0000259" key="28">
    <source>
        <dbReference type="PROSITE" id="PS51194"/>
    </source>
</evidence>
<dbReference type="PROSITE" id="PS50800">
    <property type="entry name" value="SAP"/>
    <property type="match status" value="1"/>
</dbReference>
<dbReference type="PANTHER" id="PTHR13710">
    <property type="entry name" value="DNA HELICASE RECQ FAMILY MEMBER"/>
    <property type="match status" value="1"/>
</dbReference>
<keyword evidence="13" id="KW-0067">ATP-binding</keyword>
<dbReference type="GO" id="GO:0000724">
    <property type="term" value="P:double-strand break repair via homologous recombination"/>
    <property type="evidence" value="ECO:0007669"/>
    <property type="project" value="TreeGrafter"/>
</dbReference>
<evidence type="ECO:0000256" key="11">
    <source>
        <dbReference type="ARBA" id="ARBA00022806"/>
    </source>
</evidence>
<feature type="domain" description="SAP" evidence="26">
    <location>
        <begin position="378"/>
        <end position="412"/>
    </location>
</feature>
<sequence>MASSAAPPTPAVSVKQIRQELKQWEHTFRRLHGRSPSKDDIKASPSIHALYRQYASLKAKVEMFNNLVSSSAANVEEIGVRARNSVQTRPTSPSVSSDSSQGSHISSTPPKKRVFTNMEGEAGITSVSKKKLAWCRPNLSNISNTLTSSKVVHVNTTSSVDHTKLPDKPVCSKSKKIEDDTIRNPSLLDEAPSLGFTIKMQRCGDRGKENLELEHVPVGFCLHRTASFTKIAKPFSHKVHAKPPSDLISETNDTSNKAVAFSDLEADETFVSIRLRQNNNSGLECEVSFDKSGEVNEDQNSWNKEGVLRGVGIKELPGISVNEPKNLLSVDDPPSNAIRSQHNSIHSRVTDDLKIIADSKPEKCQGSLLNSALSQECLEQMTAASLRGLLSKKGLPVGGKKVSLIARILEQADQFSDLITSFGTAHGTRRSICGRRGRACKMPECHPGSNDASLNTNTVQSCTKKFRKGSQDQSVIMISPALKQNKSTVEFISWHSARAVSSMKKNAGSRENFVKLNFGKKGTRFHRLKNGPSRTMHSRRYRFKKYAKRHVKKPLGLHGEDVADCADDTGHSDIAQECMQQEYESAPQSVENSEDMIEKVKLLTHAASEAMYGPTEKNLRTVLHLLYGYDSFRPGQLEAIQNTLSGKSTMLVLPTGAGKSLTYQLPSYLLPGLTLVVSPLLSVMYDQAKHLPPLVPGAVLSSMQTSKEYSHILDRLHAGEVKVLYVSPERLLCEKFISVLQGLPCISLAVVDEAHCLSEWSHNFRPSYYRLGVMLKQKLNVRCTLALTATATKRTLRSVMRTLSIDPSNSVQVSILRKNLICTGSLTKNRLEDLLSLFFSSPYKEARSVIIYCNFQLEAENLSLVLRDNGIDAQSYHGGMNAADRKRVQELFCTNKLRVIVATVAFGLGLDKSDVSAVIHYGLPNSLEHYVQETGRAGRNGDLAFCHLLLDETNYLKLRSLAFSDNIDILAVQNLLSLIFNRAHNGDSLYQIYCISIESVIKDLDLKEEIIMTALSYLEVGDIQYVSVLPITKVTCTMQFHKSAPTLLSKNSLLVDAILKRSQGKNGEFIFELPSVANYMGLRLPELQQQLQKLQSAGEVSFNLRNPSLCFHIIKVPENLTALSQQLFERFTSMEWLKVKKLDFMFQTATILTCKERTSLEVQNLLNERIQLYFESENEEGIDCTPPDIVKHASSNRFLKADIKVFLQNNIALSFTSRSIARILHGISSPAYPSKIWSQNHFWGRYKDTDFNSIKESASIILQSKC</sequence>
<dbReference type="PROSITE" id="PS50206">
    <property type="entry name" value="RHODANESE_3"/>
    <property type="match status" value="1"/>
</dbReference>
<dbReference type="InterPro" id="IPR001763">
    <property type="entry name" value="Rhodanese-like_dom"/>
</dbReference>
<accession>A0A8T2QPA7</accession>
<keyword evidence="7" id="KW-0597">Phosphoprotein</keyword>
<keyword evidence="9" id="KW-0547">Nucleotide-binding</keyword>
<feature type="domain" description="Helicase C-terminal" evidence="28">
    <location>
        <begin position="830"/>
        <end position="979"/>
    </location>
</feature>
<dbReference type="InterPro" id="IPR011545">
    <property type="entry name" value="DEAD/DEAH_box_helicase_dom"/>
</dbReference>
<gene>
    <name evidence="29" type="ORF">KP509_33G047600</name>
</gene>
<evidence type="ECO:0000313" key="30">
    <source>
        <dbReference type="Proteomes" id="UP000825935"/>
    </source>
</evidence>
<evidence type="ECO:0000256" key="6">
    <source>
        <dbReference type="ARBA" id="ARBA00022528"/>
    </source>
</evidence>
<dbReference type="InterPro" id="IPR021110">
    <property type="entry name" value="DNA_rep_checkpnt_protein"/>
</dbReference>
<dbReference type="SMART" id="SM00513">
    <property type="entry name" value="SAP"/>
    <property type="match status" value="1"/>
</dbReference>
<comment type="cofactor">
    <cofactor evidence="1">
        <name>Zn(2+)</name>
        <dbReference type="ChEBI" id="CHEBI:29105"/>
    </cofactor>
</comment>
<dbReference type="InterPro" id="IPR014001">
    <property type="entry name" value="Helicase_ATP-bd"/>
</dbReference>
<evidence type="ECO:0000256" key="8">
    <source>
        <dbReference type="ARBA" id="ARBA00022723"/>
    </source>
</evidence>
<comment type="catalytic activity">
    <reaction evidence="19">
        <text>ATP + H2O = ADP + phosphate + H(+)</text>
        <dbReference type="Rhea" id="RHEA:13065"/>
        <dbReference type="ChEBI" id="CHEBI:15377"/>
        <dbReference type="ChEBI" id="CHEBI:15378"/>
        <dbReference type="ChEBI" id="CHEBI:30616"/>
        <dbReference type="ChEBI" id="CHEBI:43474"/>
        <dbReference type="ChEBI" id="CHEBI:456216"/>
    </reaction>
</comment>
<evidence type="ECO:0000256" key="19">
    <source>
        <dbReference type="ARBA" id="ARBA00049360"/>
    </source>
</evidence>
<keyword evidence="10" id="KW-0378">Hydrolase</keyword>